<dbReference type="EMBL" id="JACWMY010000005">
    <property type="protein sequence ID" value="MBD1364444.1"/>
    <property type="molecule type" value="Genomic_DNA"/>
</dbReference>
<evidence type="ECO:0000313" key="1">
    <source>
        <dbReference type="EMBL" id="MBD1364444.1"/>
    </source>
</evidence>
<accession>A0ABR7WSS5</accession>
<proteinExistence type="predicted"/>
<keyword evidence="2" id="KW-1185">Reference proteome</keyword>
<dbReference type="RefSeq" id="WP_191189107.1">
    <property type="nucleotide sequence ID" value="NZ_JACWMY010000005.1"/>
</dbReference>
<reference evidence="1 2" key="1">
    <citation type="submission" date="2020-09" db="EMBL/GenBank/DDBJ databases">
        <title>Novel species of Mucilaginibacter isolated from a glacier on the Tibetan Plateau.</title>
        <authorList>
            <person name="Liu Q."/>
            <person name="Xin Y.-H."/>
        </authorList>
    </citation>
    <scope>NUCLEOTIDE SEQUENCE [LARGE SCALE GENOMIC DNA]</scope>
    <source>
        <strain evidence="1 2">ZT4R22</strain>
    </source>
</reference>
<comment type="caution">
    <text evidence="1">The sequence shown here is derived from an EMBL/GenBank/DDBJ whole genome shotgun (WGS) entry which is preliminary data.</text>
</comment>
<name>A0ABR7WSS5_9SPHI</name>
<gene>
    <name evidence="1" type="ORF">IDJ77_11550</name>
</gene>
<dbReference type="Proteomes" id="UP000606600">
    <property type="component" value="Unassembled WGS sequence"/>
</dbReference>
<sequence length="148" mass="17599">MQTQPKTDQKLISKYQKAKLTNHTSTQQKRRNTIREKHYFAVLNHIKELYQQLPGTAYFDVDHKESQFGNPIHHFITRDFRWFLACDECWDFAISFQFENCPLEQQIRALIASLPRSVHAEETTYLRSLPKFFTLCTLRIGSQSIQKF</sequence>
<organism evidence="1 2">
    <name type="scientific">Mucilaginibacter pankratovii</name>
    <dbReference type="NCBI Taxonomy" id="2772110"/>
    <lineage>
        <taxon>Bacteria</taxon>
        <taxon>Pseudomonadati</taxon>
        <taxon>Bacteroidota</taxon>
        <taxon>Sphingobacteriia</taxon>
        <taxon>Sphingobacteriales</taxon>
        <taxon>Sphingobacteriaceae</taxon>
        <taxon>Mucilaginibacter</taxon>
    </lineage>
</organism>
<evidence type="ECO:0000313" key="2">
    <source>
        <dbReference type="Proteomes" id="UP000606600"/>
    </source>
</evidence>
<protein>
    <submittedName>
        <fullName evidence="1">Uncharacterized protein</fullName>
    </submittedName>
</protein>